<evidence type="ECO:0000313" key="3">
    <source>
        <dbReference type="Proteomes" id="UP001500282"/>
    </source>
</evidence>
<keyword evidence="3" id="KW-1185">Reference proteome</keyword>
<organism evidence="2 3">
    <name type="scientific">Streptomyces javensis</name>
    <dbReference type="NCBI Taxonomy" id="114698"/>
    <lineage>
        <taxon>Bacteria</taxon>
        <taxon>Bacillati</taxon>
        <taxon>Actinomycetota</taxon>
        <taxon>Actinomycetes</taxon>
        <taxon>Kitasatosporales</taxon>
        <taxon>Streptomycetaceae</taxon>
        <taxon>Streptomyces</taxon>
        <taxon>Streptomyces violaceusniger group</taxon>
    </lineage>
</organism>
<feature type="domain" description="NmrA-like" evidence="1">
    <location>
        <begin position="5"/>
        <end position="230"/>
    </location>
</feature>
<dbReference type="InterPro" id="IPR051604">
    <property type="entry name" value="Ergot_Alk_Oxidoreductase"/>
</dbReference>
<dbReference type="SUPFAM" id="SSF51735">
    <property type="entry name" value="NAD(P)-binding Rossmann-fold domains"/>
    <property type="match status" value="1"/>
</dbReference>
<dbReference type="PANTHER" id="PTHR43162:SF1">
    <property type="entry name" value="PRESTALK A DIFFERENTIATION PROTEIN A"/>
    <property type="match status" value="1"/>
</dbReference>
<accession>A0ABN1WM16</accession>
<gene>
    <name evidence="2" type="ORF">GCM10009579_11220</name>
</gene>
<dbReference type="PANTHER" id="PTHR43162">
    <property type="match status" value="1"/>
</dbReference>
<name>A0ABN1WM16_9ACTN</name>
<dbReference type="Proteomes" id="UP001500282">
    <property type="component" value="Unassembled WGS sequence"/>
</dbReference>
<dbReference type="InterPro" id="IPR036291">
    <property type="entry name" value="NAD(P)-bd_dom_sf"/>
</dbReference>
<dbReference type="Gene3D" id="3.90.25.10">
    <property type="entry name" value="UDP-galactose 4-epimerase, domain 1"/>
    <property type="match status" value="1"/>
</dbReference>
<protein>
    <submittedName>
        <fullName evidence="2">NAD(P)H-binding protein</fullName>
    </submittedName>
</protein>
<dbReference type="EMBL" id="BAAAIH010000004">
    <property type="protein sequence ID" value="GAA1255058.1"/>
    <property type="molecule type" value="Genomic_DNA"/>
</dbReference>
<comment type="caution">
    <text evidence="2">The sequence shown here is derived from an EMBL/GenBank/DDBJ whole genome shotgun (WGS) entry which is preliminary data.</text>
</comment>
<reference evidence="2 3" key="1">
    <citation type="journal article" date="2019" name="Int. J. Syst. Evol. Microbiol.">
        <title>The Global Catalogue of Microorganisms (GCM) 10K type strain sequencing project: providing services to taxonomists for standard genome sequencing and annotation.</title>
        <authorList>
            <consortium name="The Broad Institute Genomics Platform"/>
            <consortium name="The Broad Institute Genome Sequencing Center for Infectious Disease"/>
            <person name="Wu L."/>
            <person name="Ma J."/>
        </authorList>
    </citation>
    <scope>NUCLEOTIDE SEQUENCE [LARGE SCALE GENOMIC DNA]</scope>
    <source>
        <strain evidence="2 3">JCM 11448</strain>
    </source>
</reference>
<evidence type="ECO:0000313" key="2">
    <source>
        <dbReference type="EMBL" id="GAA1255058.1"/>
    </source>
</evidence>
<dbReference type="InterPro" id="IPR008030">
    <property type="entry name" value="NmrA-like"/>
</dbReference>
<proteinExistence type="predicted"/>
<sequence length="290" mass="30362">MAEPTVLVLGATGNTGSQVLRMVRAEGARALAATRRPEAAAAAGAADAVRFDWHDPAGHAAEPRGVDRLYLVAPLGVAEPLPMVEPFLKTAVAQGVRRAVLLSSSAVDAADTGPGALHALVRRTVPEWAVLRPSWFMQNFTGDHPVAQAIRGDGEIVTATGDGRVAFVDATDIAAVATRALLDDRPHDTEHIITGPAALGYPEAARVVAEVSGRPVRHVAVETGELAARLEATGLPPEFAAFLAGLDEDIRHGAEDRTTDTVERVTGRPPRSFRAFAEAHRAAFAPPSAA</sequence>
<dbReference type="Gene3D" id="3.40.50.720">
    <property type="entry name" value="NAD(P)-binding Rossmann-like Domain"/>
    <property type="match status" value="1"/>
</dbReference>
<dbReference type="Pfam" id="PF05368">
    <property type="entry name" value="NmrA"/>
    <property type="match status" value="1"/>
</dbReference>
<evidence type="ECO:0000259" key="1">
    <source>
        <dbReference type="Pfam" id="PF05368"/>
    </source>
</evidence>